<dbReference type="Proteomes" id="UP000323274">
    <property type="component" value="Unassembled WGS sequence"/>
</dbReference>
<proteinExistence type="predicted"/>
<feature type="domain" description="Sensor histidine kinase NatK-like C-terminal" evidence="2">
    <location>
        <begin position="337"/>
        <end position="432"/>
    </location>
</feature>
<dbReference type="EMBL" id="BJJW01000009">
    <property type="protein sequence ID" value="GDZ84271.1"/>
    <property type="molecule type" value="Genomic_DNA"/>
</dbReference>
<organism evidence="3 4">
    <name type="scientific">Leuconostoc citreum</name>
    <dbReference type="NCBI Taxonomy" id="33964"/>
    <lineage>
        <taxon>Bacteria</taxon>
        <taxon>Bacillati</taxon>
        <taxon>Bacillota</taxon>
        <taxon>Bacilli</taxon>
        <taxon>Lactobacillales</taxon>
        <taxon>Lactobacillaceae</taxon>
        <taxon>Leuconostoc</taxon>
    </lineage>
</organism>
<feature type="transmembrane region" description="Helical" evidence="1">
    <location>
        <begin position="125"/>
        <end position="144"/>
    </location>
</feature>
<keyword evidence="3" id="KW-0418">Kinase</keyword>
<evidence type="ECO:0000313" key="3">
    <source>
        <dbReference type="EMBL" id="GDZ84271.1"/>
    </source>
</evidence>
<protein>
    <submittedName>
        <fullName evidence="3">Histidine kinase</fullName>
    </submittedName>
</protein>
<dbReference type="AlphaFoldDB" id="A0A5A5TZM2"/>
<name>A0A5A5TZM2_LEUCI</name>
<dbReference type="Pfam" id="PF14501">
    <property type="entry name" value="HATPase_c_5"/>
    <property type="match status" value="1"/>
</dbReference>
<gene>
    <name evidence="3" type="ORF">LCIT_15130</name>
</gene>
<dbReference type="GO" id="GO:0042802">
    <property type="term" value="F:identical protein binding"/>
    <property type="evidence" value="ECO:0007669"/>
    <property type="project" value="TreeGrafter"/>
</dbReference>
<dbReference type="RefSeq" id="WP_149334616.1">
    <property type="nucleotide sequence ID" value="NZ_BJJW01000009.1"/>
</dbReference>
<feature type="transmembrane region" description="Helical" evidence="1">
    <location>
        <begin position="38"/>
        <end position="54"/>
    </location>
</feature>
<sequence length="434" mass="50659">MFHSFLNLLNALTWSAFEAFAMTSWFDILSGQKITKHKFCMLILLIYIVSMVSNGVGSPFVRATLASTINIVLLYYIGCRERFWHDSHLVILLCAVVSTLMTYGLMNPVTQLTTLAGWSVQYQVISNLCVNIVTTFVIIMLRCFRFKWVPGEFLQAHMKQLMCLLVISIFLRIWGNYQAYHFARNHYTMSIWRELVWLLMIVAIVLVPMLYRYYEQLQNKVEQHFEALSASQYYVNQLEKQYAEYRFFKHDYKNILASLEYAIQTENMHDIKETYYSVIRRSQLLLPKETMLQLSQLSDIQLRGVILVKYQLAAEHSVNITLSVDKLFDNTSIEKDIDFYRVVGILLDNAIEAVSLTTDKKVSIIFSKDNEIIIVNSYQENIDIHRIEELGYSSKNTHEGIGLSFITRYTMQQPLIEHCTIIKNRQFIQKLIVG</sequence>
<evidence type="ECO:0000256" key="1">
    <source>
        <dbReference type="SAM" id="Phobius"/>
    </source>
</evidence>
<evidence type="ECO:0000313" key="4">
    <source>
        <dbReference type="Proteomes" id="UP000323274"/>
    </source>
</evidence>
<comment type="caution">
    <text evidence="3">The sequence shown here is derived from an EMBL/GenBank/DDBJ whole genome shotgun (WGS) entry which is preliminary data.</text>
</comment>
<dbReference type="GO" id="GO:0016301">
    <property type="term" value="F:kinase activity"/>
    <property type="evidence" value="ECO:0007669"/>
    <property type="project" value="UniProtKB-KW"/>
</dbReference>
<keyword evidence="3" id="KW-0808">Transferase</keyword>
<reference evidence="3 4" key="1">
    <citation type="submission" date="2019-04" db="EMBL/GenBank/DDBJ databases">
        <title>A pseudo-fructophilic Leuconostoc citreum strain F192-5 isolated from peel of satsuma mandarin: the first report for isolation and characterization of strain-dependent fructophilic-like characteristics.</title>
        <authorList>
            <person name="Maeno S."/>
            <person name="Tanizawa Y."/>
            <person name="Kajikawa A."/>
            <person name="Kanesaki Y."/>
            <person name="Kubota E."/>
            <person name="Arita M."/>
            <person name="Leon D."/>
            <person name="Endo A."/>
        </authorList>
    </citation>
    <scope>NUCLEOTIDE SEQUENCE [LARGE SCALE GENOMIC DNA]</scope>
    <source>
        <strain evidence="3 4">F192-5</strain>
    </source>
</reference>
<keyword evidence="1" id="KW-1133">Transmembrane helix</keyword>
<feature type="transmembrane region" description="Helical" evidence="1">
    <location>
        <begin position="195"/>
        <end position="214"/>
    </location>
</feature>
<dbReference type="InterPro" id="IPR036890">
    <property type="entry name" value="HATPase_C_sf"/>
</dbReference>
<feature type="transmembrane region" description="Helical" evidence="1">
    <location>
        <begin position="6"/>
        <end position="26"/>
    </location>
</feature>
<dbReference type="PANTHER" id="PTHR40448:SF1">
    <property type="entry name" value="TWO-COMPONENT SENSOR HISTIDINE KINASE"/>
    <property type="match status" value="1"/>
</dbReference>
<feature type="transmembrane region" description="Helical" evidence="1">
    <location>
        <begin position="156"/>
        <end position="175"/>
    </location>
</feature>
<keyword evidence="1" id="KW-0812">Transmembrane</keyword>
<keyword evidence="1" id="KW-0472">Membrane</keyword>
<accession>A0A5A5TZM2</accession>
<dbReference type="InterPro" id="IPR032834">
    <property type="entry name" value="NatK-like_C"/>
</dbReference>
<feature type="transmembrane region" description="Helical" evidence="1">
    <location>
        <begin position="89"/>
        <end position="105"/>
    </location>
</feature>
<evidence type="ECO:0000259" key="2">
    <source>
        <dbReference type="Pfam" id="PF14501"/>
    </source>
</evidence>
<dbReference type="Gene3D" id="3.30.565.10">
    <property type="entry name" value="Histidine kinase-like ATPase, C-terminal domain"/>
    <property type="match status" value="1"/>
</dbReference>
<dbReference type="PANTHER" id="PTHR40448">
    <property type="entry name" value="TWO-COMPONENT SENSOR HISTIDINE KINASE"/>
    <property type="match status" value="1"/>
</dbReference>